<dbReference type="PANTHER" id="PTHR33156:SF43">
    <property type="entry name" value="OS02G0273900 PROTEIN"/>
    <property type="match status" value="1"/>
</dbReference>
<protein>
    <recommendedName>
        <fullName evidence="4">Protein NUCLEAR FUSION DEFECTIVE 6, chloroplastic/mitochondrial-like</fullName>
    </recommendedName>
</protein>
<evidence type="ECO:0000313" key="3">
    <source>
        <dbReference type="Proteomes" id="UP000316621"/>
    </source>
</evidence>
<dbReference type="OMA" id="CFLMLRM"/>
<dbReference type="EMBL" id="CM010722">
    <property type="protein sequence ID" value="RZC75594.1"/>
    <property type="molecule type" value="Genomic_DNA"/>
</dbReference>
<accession>A0A4Y7KQF3</accession>
<evidence type="ECO:0000313" key="2">
    <source>
        <dbReference type="EMBL" id="RZC75594.1"/>
    </source>
</evidence>
<reference evidence="2 3" key="1">
    <citation type="journal article" date="2018" name="Science">
        <title>The opium poppy genome and morphinan production.</title>
        <authorList>
            <person name="Guo L."/>
            <person name="Winzer T."/>
            <person name="Yang X."/>
            <person name="Li Y."/>
            <person name="Ning Z."/>
            <person name="He Z."/>
            <person name="Teodor R."/>
            <person name="Lu Y."/>
            <person name="Bowser T.A."/>
            <person name="Graham I.A."/>
            <person name="Ye K."/>
        </authorList>
    </citation>
    <scope>NUCLEOTIDE SEQUENCE [LARGE SCALE GENOMIC DNA]</scope>
    <source>
        <strain evidence="3">cv. HN1</strain>
        <tissue evidence="2">Leaves</tissue>
    </source>
</reference>
<sequence>MAASRIFLSRLSLRSPSLSSKLQNKPSISSSPLKTAFSSASKSQISDSMNRISRNSRLPVLGSLMSMMPLHSAIASARLQSILSSESQSWGLIPQGNSMPL</sequence>
<keyword evidence="3" id="KW-1185">Reference proteome</keyword>
<dbReference type="OrthoDB" id="669248at2759"/>
<dbReference type="AlphaFoldDB" id="A0A4Y7KQF3"/>
<dbReference type="Gramene" id="RZC75594">
    <property type="protein sequence ID" value="RZC75594"/>
    <property type="gene ID" value="C5167_051083"/>
</dbReference>
<evidence type="ECO:0000256" key="1">
    <source>
        <dbReference type="SAM" id="MobiDB-lite"/>
    </source>
</evidence>
<dbReference type="PANTHER" id="PTHR33156">
    <property type="entry name" value="OS02G0230000 PROTEIN"/>
    <property type="match status" value="1"/>
</dbReference>
<name>A0A4Y7KQF3_PAPSO</name>
<organism evidence="2 3">
    <name type="scientific">Papaver somniferum</name>
    <name type="common">Opium poppy</name>
    <dbReference type="NCBI Taxonomy" id="3469"/>
    <lineage>
        <taxon>Eukaryota</taxon>
        <taxon>Viridiplantae</taxon>
        <taxon>Streptophyta</taxon>
        <taxon>Embryophyta</taxon>
        <taxon>Tracheophyta</taxon>
        <taxon>Spermatophyta</taxon>
        <taxon>Magnoliopsida</taxon>
        <taxon>Ranunculales</taxon>
        <taxon>Papaveraceae</taxon>
        <taxon>Papaveroideae</taxon>
        <taxon>Papaver</taxon>
    </lineage>
</organism>
<dbReference type="InterPro" id="IPR043459">
    <property type="entry name" value="NFD6/NOXY2-like"/>
</dbReference>
<gene>
    <name evidence="2" type="ORF">C5167_051083</name>
</gene>
<proteinExistence type="predicted"/>
<evidence type="ECO:0008006" key="4">
    <source>
        <dbReference type="Google" id="ProtNLM"/>
    </source>
</evidence>
<feature type="region of interest" description="Disordered" evidence="1">
    <location>
        <begin position="17"/>
        <end position="51"/>
    </location>
</feature>
<feature type="compositionally biased region" description="Polar residues" evidence="1">
    <location>
        <begin position="23"/>
        <end position="51"/>
    </location>
</feature>
<dbReference type="Proteomes" id="UP000316621">
    <property type="component" value="Chromosome 8"/>
</dbReference>